<gene>
    <name evidence="2" type="ORF">TWF191_005176</name>
</gene>
<proteinExistence type="predicted"/>
<dbReference type="AlphaFoldDB" id="A0A6G1LYW0"/>
<comment type="caution">
    <text evidence="2">The sequence shown here is derived from an EMBL/GenBank/DDBJ whole genome shotgun (WGS) entry which is preliminary data.</text>
</comment>
<name>A0A6G1LYW0_ORBOL</name>
<accession>A0A6G1LYW0</accession>
<feature type="chain" id="PRO_5041175133" evidence="1">
    <location>
        <begin position="23"/>
        <end position="198"/>
    </location>
</feature>
<feature type="signal peptide" evidence="1">
    <location>
        <begin position="1"/>
        <end position="22"/>
    </location>
</feature>
<protein>
    <submittedName>
        <fullName evidence="2">Uncharacterized protein</fullName>
    </submittedName>
</protein>
<evidence type="ECO:0000313" key="3">
    <source>
        <dbReference type="Proteomes" id="UP000483672"/>
    </source>
</evidence>
<sequence length="198" mass="20924">MLFSSKAFLISTIALAAPSLAALNWDQTLMTVKLAQMGTADITNKPKIDGITVITTNSQTIQNNMQNSINDQAFVISKGQSGGPIQANMPLDASAITSAFNSWAPYHTNLINSLKAKAYVYELNSQLSLYIPGFRQLLIMDLATTIGVSDQLRAMMPGSGYATARANILATANVLCKAQKQAITAYGGTPTGGANTCA</sequence>
<evidence type="ECO:0000313" key="2">
    <source>
        <dbReference type="EMBL" id="KAF3197987.1"/>
    </source>
</evidence>
<organism evidence="2 3">
    <name type="scientific">Orbilia oligospora</name>
    <name type="common">Nematode-trapping fungus</name>
    <name type="synonym">Arthrobotrys oligospora</name>
    <dbReference type="NCBI Taxonomy" id="2813651"/>
    <lineage>
        <taxon>Eukaryota</taxon>
        <taxon>Fungi</taxon>
        <taxon>Dikarya</taxon>
        <taxon>Ascomycota</taxon>
        <taxon>Pezizomycotina</taxon>
        <taxon>Orbiliomycetes</taxon>
        <taxon>Orbiliales</taxon>
        <taxon>Orbiliaceae</taxon>
        <taxon>Orbilia</taxon>
    </lineage>
</organism>
<dbReference type="EMBL" id="WIPF01000268">
    <property type="protein sequence ID" value="KAF3197987.1"/>
    <property type="molecule type" value="Genomic_DNA"/>
</dbReference>
<dbReference type="Proteomes" id="UP000483672">
    <property type="component" value="Unassembled WGS sequence"/>
</dbReference>
<keyword evidence="1" id="KW-0732">Signal</keyword>
<reference evidence="2 3" key="1">
    <citation type="submission" date="2019-06" db="EMBL/GenBank/DDBJ databases">
        <authorList>
            <person name="Palmer J.M."/>
        </authorList>
    </citation>
    <scope>NUCLEOTIDE SEQUENCE [LARGE SCALE GENOMIC DNA]</scope>
    <source>
        <strain evidence="2 3">TWF191</strain>
    </source>
</reference>
<evidence type="ECO:0000256" key="1">
    <source>
        <dbReference type="SAM" id="SignalP"/>
    </source>
</evidence>